<sequence length="58" mass="6924">MLIHSSLILLFSVFFLFTPSLEQWLLNDSIAWYRPHLIWLGVVVFVFISQQDLTQDER</sequence>
<protein>
    <submittedName>
        <fullName evidence="2">Uncharacterized protein</fullName>
    </submittedName>
</protein>
<evidence type="ECO:0000313" key="3">
    <source>
        <dbReference type="Proteomes" id="UP000537130"/>
    </source>
</evidence>
<organism evidence="2 3">
    <name type="scientific">Litorivivens lipolytica</name>
    <dbReference type="NCBI Taxonomy" id="1524264"/>
    <lineage>
        <taxon>Bacteria</taxon>
        <taxon>Pseudomonadati</taxon>
        <taxon>Pseudomonadota</taxon>
        <taxon>Gammaproteobacteria</taxon>
        <taxon>Litorivivens</taxon>
    </lineage>
</organism>
<dbReference type="EMBL" id="JACHWY010000001">
    <property type="protein sequence ID" value="MBB3046605.1"/>
    <property type="molecule type" value="Genomic_DNA"/>
</dbReference>
<dbReference type="RefSeq" id="WP_183409290.1">
    <property type="nucleotide sequence ID" value="NZ_JACHWY010000001.1"/>
</dbReference>
<evidence type="ECO:0000313" key="2">
    <source>
        <dbReference type="EMBL" id="MBB3046605.1"/>
    </source>
</evidence>
<keyword evidence="1" id="KW-0472">Membrane</keyword>
<accession>A0A7W4W3F1</accession>
<dbReference type="AlphaFoldDB" id="A0A7W4W3F1"/>
<name>A0A7W4W3F1_9GAMM</name>
<keyword evidence="1" id="KW-0812">Transmembrane</keyword>
<gene>
    <name evidence="2" type="ORF">FHR99_000841</name>
</gene>
<feature type="transmembrane region" description="Helical" evidence="1">
    <location>
        <begin position="32"/>
        <end position="49"/>
    </location>
</feature>
<evidence type="ECO:0000256" key="1">
    <source>
        <dbReference type="SAM" id="Phobius"/>
    </source>
</evidence>
<dbReference type="Proteomes" id="UP000537130">
    <property type="component" value="Unassembled WGS sequence"/>
</dbReference>
<reference evidence="2 3" key="1">
    <citation type="submission" date="2020-08" db="EMBL/GenBank/DDBJ databases">
        <title>Genomic Encyclopedia of Type Strains, Phase III (KMG-III): the genomes of soil and plant-associated and newly described type strains.</title>
        <authorList>
            <person name="Whitman W."/>
        </authorList>
    </citation>
    <scope>NUCLEOTIDE SEQUENCE [LARGE SCALE GENOMIC DNA]</scope>
    <source>
        <strain evidence="2 3">CECT 8654</strain>
    </source>
</reference>
<comment type="caution">
    <text evidence="2">The sequence shown here is derived from an EMBL/GenBank/DDBJ whole genome shotgun (WGS) entry which is preliminary data.</text>
</comment>
<keyword evidence="3" id="KW-1185">Reference proteome</keyword>
<proteinExistence type="predicted"/>
<keyword evidence="1" id="KW-1133">Transmembrane helix</keyword>